<dbReference type="InterPro" id="IPR036291">
    <property type="entry name" value="NAD(P)-bd_dom_sf"/>
</dbReference>
<dbReference type="HOGENOM" id="CLU_026673_11_0_9"/>
<dbReference type="Pfam" id="PF00107">
    <property type="entry name" value="ADH_zinc_N"/>
    <property type="match status" value="1"/>
</dbReference>
<dbReference type="InterPro" id="IPR013149">
    <property type="entry name" value="ADH-like_C"/>
</dbReference>
<dbReference type="Pfam" id="PF08240">
    <property type="entry name" value="ADH_N"/>
    <property type="match status" value="1"/>
</dbReference>
<sequence>MKGIRINQPGEAEIFETEKPVRKAGEALLRVLYGGICGSDLGTYRGTFAYASYPRIPGHEFSAQIVAIDPADAEKYHLHAGQIITCNPYFNCGTCYSCTRGFVNCCEHNETMGAQRDGAFTEYITMPVERIYDGKGLSPLQLALIEPFCISYHGASHADIKPGEKVLVIGAGTIGVLAAAAAKAAGAEVYIADIAPKKLDHAVQIMGLAGRILNDSPEHFTEQVQEITGGNGFDVTIEAVGLPATFLSCVDAAAFGGRVVQVGVGKRNADFNFTLLQKKELKLYGSRNALKKDFLELIDLVKSGKIDITKIVTNTYELADGPQAFKDFSEHADTMLKVVIHFADPE</sequence>
<dbReference type="CDD" id="cd08261">
    <property type="entry name" value="Zn_ADH7"/>
    <property type="match status" value="1"/>
</dbReference>
<dbReference type="Gene3D" id="3.90.180.10">
    <property type="entry name" value="Medium-chain alcohol dehydrogenases, catalytic domain"/>
    <property type="match status" value="1"/>
</dbReference>
<accession>F5RJQ5</accession>
<dbReference type="Proteomes" id="UP000004067">
    <property type="component" value="Unassembled WGS sequence"/>
</dbReference>
<proteinExistence type="predicted"/>
<evidence type="ECO:0000313" key="6">
    <source>
        <dbReference type="Proteomes" id="UP000004067"/>
    </source>
</evidence>
<evidence type="ECO:0000259" key="4">
    <source>
        <dbReference type="SMART" id="SM00829"/>
    </source>
</evidence>
<evidence type="ECO:0000256" key="3">
    <source>
        <dbReference type="ARBA" id="ARBA00023002"/>
    </source>
</evidence>
<organism evidence="5 6">
    <name type="scientific">Centipeda periodontii DSM 2778</name>
    <dbReference type="NCBI Taxonomy" id="888060"/>
    <lineage>
        <taxon>Bacteria</taxon>
        <taxon>Bacillati</taxon>
        <taxon>Bacillota</taxon>
        <taxon>Negativicutes</taxon>
        <taxon>Selenomonadales</taxon>
        <taxon>Selenomonadaceae</taxon>
        <taxon>Centipeda</taxon>
    </lineage>
</organism>
<dbReference type="OrthoDB" id="1674659at2"/>
<gene>
    <name evidence="5" type="primary">gutB</name>
    <name evidence="5" type="ORF">HMPREF9081_0490</name>
</gene>
<dbReference type="SUPFAM" id="SSF51735">
    <property type="entry name" value="NAD(P)-binding Rossmann-fold domains"/>
    <property type="match status" value="1"/>
</dbReference>
<dbReference type="InterPro" id="IPR020843">
    <property type="entry name" value="ER"/>
</dbReference>
<dbReference type="SUPFAM" id="SSF50129">
    <property type="entry name" value="GroES-like"/>
    <property type="match status" value="1"/>
</dbReference>
<evidence type="ECO:0000313" key="5">
    <source>
        <dbReference type="EMBL" id="EGK61564.1"/>
    </source>
</evidence>
<dbReference type="STRING" id="888060.HMPREF9081_0490"/>
<dbReference type="GO" id="GO:0046872">
    <property type="term" value="F:metal ion binding"/>
    <property type="evidence" value="ECO:0007669"/>
    <property type="project" value="UniProtKB-KW"/>
</dbReference>
<comment type="caution">
    <text evidence="5">The sequence shown here is derived from an EMBL/GenBank/DDBJ whole genome shotgun (WGS) entry which is preliminary data.</text>
</comment>
<evidence type="ECO:0000256" key="2">
    <source>
        <dbReference type="ARBA" id="ARBA00022833"/>
    </source>
</evidence>
<keyword evidence="6" id="KW-1185">Reference proteome</keyword>
<dbReference type="EMBL" id="AFHQ01000015">
    <property type="protein sequence ID" value="EGK61564.1"/>
    <property type="molecule type" value="Genomic_DNA"/>
</dbReference>
<dbReference type="PANTHER" id="PTHR43401:SF2">
    <property type="entry name" value="L-THREONINE 3-DEHYDROGENASE"/>
    <property type="match status" value="1"/>
</dbReference>
<dbReference type="GO" id="GO:0003939">
    <property type="term" value="F:L-iditol 2-dehydrogenase (NAD+) activity"/>
    <property type="evidence" value="ECO:0007669"/>
    <property type="project" value="UniProtKB-EC"/>
</dbReference>
<dbReference type="EC" id="1.1.1.14" evidence="5"/>
<dbReference type="InterPro" id="IPR013154">
    <property type="entry name" value="ADH-like_N"/>
</dbReference>
<dbReference type="InterPro" id="IPR011032">
    <property type="entry name" value="GroES-like_sf"/>
</dbReference>
<keyword evidence="2" id="KW-0862">Zinc</keyword>
<dbReference type="AlphaFoldDB" id="F5RJQ5"/>
<dbReference type="eggNOG" id="COG1063">
    <property type="taxonomic scope" value="Bacteria"/>
</dbReference>
<dbReference type="InterPro" id="IPR050129">
    <property type="entry name" value="Zn_alcohol_dh"/>
</dbReference>
<dbReference type="SMART" id="SM00829">
    <property type="entry name" value="PKS_ER"/>
    <property type="match status" value="1"/>
</dbReference>
<feature type="domain" description="Enoyl reductase (ER)" evidence="4">
    <location>
        <begin position="7"/>
        <end position="340"/>
    </location>
</feature>
<keyword evidence="1" id="KW-0479">Metal-binding</keyword>
<dbReference type="Gene3D" id="3.40.50.720">
    <property type="entry name" value="NAD(P)-binding Rossmann-like Domain"/>
    <property type="match status" value="1"/>
</dbReference>
<name>F5RJQ5_9FIRM</name>
<keyword evidence="3 5" id="KW-0560">Oxidoreductase</keyword>
<protein>
    <submittedName>
        <fullName evidence="5">L-iditol 2-dehydrogenase</fullName>
        <ecNumber evidence="5">1.1.1.14</ecNumber>
    </submittedName>
</protein>
<reference evidence="5 6" key="1">
    <citation type="submission" date="2011-04" db="EMBL/GenBank/DDBJ databases">
        <authorList>
            <person name="Muzny D."/>
            <person name="Qin X."/>
            <person name="Deng J."/>
            <person name="Jiang H."/>
            <person name="Liu Y."/>
            <person name="Qu J."/>
            <person name="Song X.-Z."/>
            <person name="Zhang L."/>
            <person name="Thornton R."/>
            <person name="Coyle M."/>
            <person name="Francisco L."/>
            <person name="Jackson L."/>
            <person name="Javaid M."/>
            <person name="Korchina V."/>
            <person name="Kovar C."/>
            <person name="Mata R."/>
            <person name="Mathew T."/>
            <person name="Ngo R."/>
            <person name="Nguyen L."/>
            <person name="Nguyen N."/>
            <person name="Okwuonu G."/>
            <person name="Ongeri F."/>
            <person name="Pham C."/>
            <person name="Simmons D."/>
            <person name="Wilczek-Boney K."/>
            <person name="Hale W."/>
            <person name="Jakkamsetti A."/>
            <person name="Pham P."/>
            <person name="Ruth R."/>
            <person name="San Lucas F."/>
            <person name="Warren J."/>
            <person name="Zhang J."/>
            <person name="Zhao Z."/>
            <person name="Zhou C."/>
            <person name="Zhu D."/>
            <person name="Lee S."/>
            <person name="Bess C."/>
            <person name="Blankenburg K."/>
            <person name="Forbes L."/>
            <person name="Fu Q."/>
            <person name="Gubbala S."/>
            <person name="Hirani K."/>
            <person name="Jayaseelan J.C."/>
            <person name="Lara F."/>
            <person name="Munidasa M."/>
            <person name="Palculict T."/>
            <person name="Patil S."/>
            <person name="Pu L.-L."/>
            <person name="Saada N."/>
            <person name="Tang L."/>
            <person name="Weissenberger G."/>
            <person name="Zhu Y."/>
            <person name="Hemphill L."/>
            <person name="Shang Y."/>
            <person name="Youmans B."/>
            <person name="Ayvaz T."/>
            <person name="Ross M."/>
            <person name="Santibanez J."/>
            <person name="Aqrawi P."/>
            <person name="Gross S."/>
            <person name="Joshi V."/>
            <person name="Fowler G."/>
            <person name="Nazareth L."/>
            <person name="Reid J."/>
            <person name="Worley K."/>
            <person name="Petrosino J."/>
            <person name="Highlander S."/>
            <person name="Gibbs R."/>
        </authorList>
    </citation>
    <scope>NUCLEOTIDE SEQUENCE [LARGE SCALE GENOMIC DNA]</scope>
    <source>
        <strain evidence="5 6">DSM 2778</strain>
    </source>
</reference>
<dbReference type="RefSeq" id="WP_006305331.1">
    <property type="nucleotide sequence ID" value="NZ_GL892076.1"/>
</dbReference>
<evidence type="ECO:0000256" key="1">
    <source>
        <dbReference type="ARBA" id="ARBA00022723"/>
    </source>
</evidence>
<dbReference type="PANTHER" id="PTHR43401">
    <property type="entry name" value="L-THREONINE 3-DEHYDROGENASE"/>
    <property type="match status" value="1"/>
</dbReference>